<name>A0A1F6XNK5_9BACT</name>
<keyword evidence="1" id="KW-0812">Transmembrane</keyword>
<dbReference type="InterPro" id="IPR019734">
    <property type="entry name" value="TPR_rpt"/>
</dbReference>
<dbReference type="EMBL" id="MFVE01000002">
    <property type="protein sequence ID" value="OGI95707.1"/>
    <property type="molecule type" value="Genomic_DNA"/>
</dbReference>
<feature type="transmembrane region" description="Helical" evidence="1">
    <location>
        <begin position="39"/>
        <end position="58"/>
    </location>
</feature>
<feature type="transmembrane region" description="Helical" evidence="1">
    <location>
        <begin position="12"/>
        <end position="33"/>
    </location>
</feature>
<feature type="transmembrane region" description="Helical" evidence="1">
    <location>
        <begin position="200"/>
        <end position="218"/>
    </location>
</feature>
<accession>A0A1F6XNK5</accession>
<protein>
    <submittedName>
        <fullName evidence="2">Uncharacterized protein</fullName>
    </submittedName>
</protein>
<feature type="transmembrane region" description="Helical" evidence="1">
    <location>
        <begin position="390"/>
        <end position="423"/>
    </location>
</feature>
<dbReference type="Gene3D" id="1.25.40.10">
    <property type="entry name" value="Tetratricopeptide repeat domain"/>
    <property type="match status" value="1"/>
</dbReference>
<gene>
    <name evidence="2" type="ORF">A2917_00075</name>
</gene>
<feature type="transmembrane region" description="Helical" evidence="1">
    <location>
        <begin position="171"/>
        <end position="193"/>
    </location>
</feature>
<dbReference type="Proteomes" id="UP000178104">
    <property type="component" value="Unassembled WGS sequence"/>
</dbReference>
<evidence type="ECO:0000313" key="3">
    <source>
        <dbReference type="Proteomes" id="UP000178104"/>
    </source>
</evidence>
<evidence type="ECO:0000313" key="2">
    <source>
        <dbReference type="EMBL" id="OGI95707.1"/>
    </source>
</evidence>
<keyword evidence="1" id="KW-0472">Membrane</keyword>
<feature type="transmembrane region" description="Helical" evidence="1">
    <location>
        <begin position="101"/>
        <end position="122"/>
    </location>
</feature>
<evidence type="ECO:0000256" key="1">
    <source>
        <dbReference type="SAM" id="Phobius"/>
    </source>
</evidence>
<dbReference type="InterPro" id="IPR011990">
    <property type="entry name" value="TPR-like_helical_dom_sf"/>
</dbReference>
<feature type="transmembrane region" description="Helical" evidence="1">
    <location>
        <begin position="224"/>
        <end position="241"/>
    </location>
</feature>
<dbReference type="SMART" id="SM00028">
    <property type="entry name" value="TPR"/>
    <property type="match status" value="3"/>
</dbReference>
<keyword evidence="1" id="KW-1133">Transmembrane helix</keyword>
<feature type="transmembrane region" description="Helical" evidence="1">
    <location>
        <begin position="129"/>
        <end position="151"/>
    </location>
</feature>
<proteinExistence type="predicted"/>
<comment type="caution">
    <text evidence="2">The sequence shown here is derived from an EMBL/GenBank/DDBJ whole genome shotgun (WGS) entry which is preliminary data.</text>
</comment>
<dbReference type="SUPFAM" id="SSF48452">
    <property type="entry name" value="TPR-like"/>
    <property type="match status" value="1"/>
</dbReference>
<feature type="transmembrane region" description="Helical" evidence="1">
    <location>
        <begin position="447"/>
        <end position="465"/>
    </location>
</feature>
<dbReference type="STRING" id="1801780.A2917_00075"/>
<feature type="transmembrane region" description="Helical" evidence="1">
    <location>
        <begin position="253"/>
        <end position="274"/>
    </location>
</feature>
<organism evidence="2 3">
    <name type="scientific">Candidatus Nomurabacteria bacterium RIFCSPLOWO2_01_FULL_42_17</name>
    <dbReference type="NCBI Taxonomy" id="1801780"/>
    <lineage>
        <taxon>Bacteria</taxon>
        <taxon>Candidatus Nomuraibacteriota</taxon>
    </lineage>
</organism>
<dbReference type="AlphaFoldDB" id="A0A1F6XNK5"/>
<reference evidence="2 3" key="1">
    <citation type="journal article" date="2016" name="Nat. Commun.">
        <title>Thousands of microbial genomes shed light on interconnected biogeochemical processes in an aquifer system.</title>
        <authorList>
            <person name="Anantharaman K."/>
            <person name="Brown C.T."/>
            <person name="Hug L.A."/>
            <person name="Sharon I."/>
            <person name="Castelle C.J."/>
            <person name="Probst A.J."/>
            <person name="Thomas B.C."/>
            <person name="Singh A."/>
            <person name="Wilkins M.J."/>
            <person name="Karaoz U."/>
            <person name="Brodie E.L."/>
            <person name="Williams K.H."/>
            <person name="Hubbard S.S."/>
            <person name="Banfield J.F."/>
        </authorList>
    </citation>
    <scope>NUCLEOTIDE SEQUENCE [LARGE SCALE GENOMIC DNA]</scope>
</reference>
<feature type="transmembrane region" description="Helical" evidence="1">
    <location>
        <begin position="345"/>
        <end position="369"/>
    </location>
</feature>
<sequence>MSSSIFDRISFVSLFLVIVLLPLFFLPFTNIPVETSKGLLLVLGLAVCVIGWGLARFFDGRIILPRSANLLAGGGIVLAFFLSAIFSKASQVSFFGTMFDIGTFWFVFAGFLLMLMSAIILRDPKKAKIVLFGAILSGAFVMIFQAARFFLPEFLSFGVLVGKTGNALGSWNALGIFAGFSTLMSLVVVEFFSTTKIEKIILQVLTILSMVIVAAVNFPFVWELIGVFALIIFVYKVSLASKGRAEGAEKTPFPVFSFIIILITLLFFISGQLIGGYLPNRLGLTNSEVRPSLSATISVTKSVLKEDPVFGSGPNRFGEAWAMHKPVSVNLTPFWDVSFNSGSGLLPTFAATTGSFGILALLIFFFLFLKSGVKSIFSSIKHGSNWETMAFFVLALYMFVACFFYSGGAVIFLLALSFAGIFIGLSASLHSRGEIAISYLNDHRKSFFSILFIVFLLLVSAALTFKYAERLMSVSYFGRALSAPSIPVAEASISKALALHQNDLYLRTYAQIYLLKLNSLVTKGSSLSEEDKVTLQATLDQAINGAELAIKYNPNNYLNFQTLGSLYQSLASFGVKDAYSKAMEAYKLAVVLNPNNPGLKLALANVSLAEKRTKEAKDYANEALALKANYLDAFIILSQIARSEGDNALALSYGQTALSLDPDNEDLIKYVETLRRAATAVAPTTKKK</sequence>
<feature type="transmembrane region" description="Helical" evidence="1">
    <location>
        <begin position="70"/>
        <end position="89"/>
    </location>
</feature>